<dbReference type="RefSeq" id="WP_166401438.1">
    <property type="nucleotide sequence ID" value="NZ_JAANHS010000001.1"/>
</dbReference>
<sequence length="406" mass="43255">MTALLSLDGLGKTWFGVSAVKDLTLDVAEGRLLGLIGQNGAGKSTLMNMIGGVVQPSSGAMRWRGAPYAPQSAGDAARTGIAFIHQELNLFTNLSVAENLYIDGFPRRFGLIDWSTIRRRSTEILRRLALDLDPDTPIGRLSPGERQLVEIAKALHNDAQLIIFDEPTTSLTLRETARLFETIAALRAEGRTIIYISHILGDVQQLADDIGVLRDGQLVDSGPAAEFTVQRMIRSMIGRDLGGLYPPRSATPGSATVLEARGLTQPGVLQDVSLTVRAGELVGLFGLMGAGRSELARILCAAVAGTIMIAQIGRLDAGFGEGREFDVIAAAVLGGASLFGGVGSVWGAVLGATLIQTVKLGRVFTGVNLYLQPMMQGLIILIAVLADGVREKRLRLLLKRRIRPAG</sequence>
<accession>A0ABX0G2T6</accession>
<dbReference type="PANTHER" id="PTHR43790:SF3">
    <property type="entry name" value="D-ALLOSE IMPORT ATP-BINDING PROTEIN ALSA-RELATED"/>
    <property type="match status" value="1"/>
</dbReference>
<evidence type="ECO:0000256" key="11">
    <source>
        <dbReference type="ARBA" id="ARBA00023136"/>
    </source>
</evidence>
<dbReference type="InterPro" id="IPR050107">
    <property type="entry name" value="ABC_carbohydrate_import_ATPase"/>
</dbReference>
<dbReference type="PANTHER" id="PTHR43790">
    <property type="entry name" value="CARBOHYDRATE TRANSPORT ATP-BINDING PROTEIN MG119-RELATED"/>
    <property type="match status" value="1"/>
</dbReference>
<dbReference type="SUPFAM" id="SSF52540">
    <property type="entry name" value="P-loop containing nucleoside triphosphate hydrolases"/>
    <property type="match status" value="2"/>
</dbReference>
<dbReference type="Pfam" id="PF02653">
    <property type="entry name" value="BPD_transp_2"/>
    <property type="match status" value="1"/>
</dbReference>
<proteinExistence type="predicted"/>
<reference evidence="14 15" key="1">
    <citation type="journal article" date="2022" name="Microorganisms">
        <title>Genome Sequence and Characterization of a Xanthorhodopsin-Containing, Aerobic Anoxygenic Phototrophic Rhodobacter Species, Isolated from Mesophilic Conditions at Yellowstone National Park.</title>
        <authorList>
            <person name="Kyndt J.A."/>
            <person name="Robertson S."/>
            <person name="Shoffstall I.B."/>
            <person name="Ramaley R.F."/>
            <person name="Meyer T.E."/>
        </authorList>
    </citation>
    <scope>NUCLEOTIDE SEQUENCE [LARGE SCALE GENOMIC DNA]</scope>
    <source>
        <strain evidence="14 15">M37P</strain>
    </source>
</reference>
<keyword evidence="4" id="KW-0762">Sugar transport</keyword>
<keyword evidence="2" id="KW-0813">Transport</keyword>
<evidence type="ECO:0000256" key="10">
    <source>
        <dbReference type="ARBA" id="ARBA00022989"/>
    </source>
</evidence>
<evidence type="ECO:0000313" key="14">
    <source>
        <dbReference type="EMBL" id="NHB75396.1"/>
    </source>
</evidence>
<feature type="domain" description="ABC transporter" evidence="13">
    <location>
        <begin position="5"/>
        <end position="240"/>
    </location>
</feature>
<evidence type="ECO:0000256" key="9">
    <source>
        <dbReference type="ARBA" id="ARBA00022967"/>
    </source>
</evidence>
<keyword evidence="3" id="KW-1003">Cell membrane</keyword>
<dbReference type="Gene3D" id="3.40.50.300">
    <property type="entry name" value="P-loop containing nucleotide triphosphate hydrolases"/>
    <property type="match status" value="2"/>
</dbReference>
<comment type="caution">
    <text evidence="14">The sequence shown here is derived from an EMBL/GenBank/DDBJ whole genome shotgun (WGS) entry which is preliminary data.</text>
</comment>
<evidence type="ECO:0000259" key="13">
    <source>
        <dbReference type="PROSITE" id="PS50893"/>
    </source>
</evidence>
<dbReference type="InterPro" id="IPR003593">
    <property type="entry name" value="AAA+_ATPase"/>
</dbReference>
<dbReference type="PROSITE" id="PS00211">
    <property type="entry name" value="ABC_TRANSPORTER_1"/>
    <property type="match status" value="1"/>
</dbReference>
<evidence type="ECO:0000256" key="8">
    <source>
        <dbReference type="ARBA" id="ARBA00022840"/>
    </source>
</evidence>
<dbReference type="InterPro" id="IPR003439">
    <property type="entry name" value="ABC_transporter-like_ATP-bd"/>
</dbReference>
<dbReference type="Pfam" id="PF00005">
    <property type="entry name" value="ABC_tran"/>
    <property type="match status" value="1"/>
</dbReference>
<keyword evidence="5 12" id="KW-0812">Transmembrane</keyword>
<dbReference type="InterPro" id="IPR027417">
    <property type="entry name" value="P-loop_NTPase"/>
</dbReference>
<protein>
    <submittedName>
        <fullName evidence="14">ATP-binding cassette domain-containing protein</fullName>
    </submittedName>
</protein>
<keyword evidence="9" id="KW-1278">Translocase</keyword>
<organism evidence="14 15">
    <name type="scientific">Rhodobacter calidifons</name>
    <dbReference type="NCBI Taxonomy" id="2715277"/>
    <lineage>
        <taxon>Bacteria</taxon>
        <taxon>Pseudomonadati</taxon>
        <taxon>Pseudomonadota</taxon>
        <taxon>Alphaproteobacteria</taxon>
        <taxon>Rhodobacterales</taxon>
        <taxon>Rhodobacter group</taxon>
        <taxon>Rhodobacter</taxon>
    </lineage>
</organism>
<evidence type="ECO:0000256" key="2">
    <source>
        <dbReference type="ARBA" id="ARBA00022448"/>
    </source>
</evidence>
<gene>
    <name evidence="14" type="ORF">G8O29_01405</name>
</gene>
<comment type="subcellular location">
    <subcellularLocation>
        <location evidence="1">Cell membrane</location>
        <topology evidence="1">Multi-pass membrane protein</topology>
    </subcellularLocation>
</comment>
<dbReference type="PROSITE" id="PS50893">
    <property type="entry name" value="ABC_TRANSPORTER_2"/>
    <property type="match status" value="1"/>
</dbReference>
<evidence type="ECO:0000313" key="15">
    <source>
        <dbReference type="Proteomes" id="UP001515660"/>
    </source>
</evidence>
<dbReference type="CDD" id="cd03216">
    <property type="entry name" value="ABC_Carb_Monos_I"/>
    <property type="match status" value="1"/>
</dbReference>
<evidence type="ECO:0000256" key="1">
    <source>
        <dbReference type="ARBA" id="ARBA00004651"/>
    </source>
</evidence>
<keyword evidence="6" id="KW-0677">Repeat</keyword>
<keyword evidence="10 12" id="KW-1133">Transmembrane helix</keyword>
<name>A0ABX0G2T6_9RHOB</name>
<evidence type="ECO:0000256" key="4">
    <source>
        <dbReference type="ARBA" id="ARBA00022597"/>
    </source>
</evidence>
<dbReference type="GO" id="GO:0005524">
    <property type="term" value="F:ATP binding"/>
    <property type="evidence" value="ECO:0007669"/>
    <property type="project" value="UniProtKB-KW"/>
</dbReference>
<dbReference type="InterPro" id="IPR001851">
    <property type="entry name" value="ABC_transp_permease"/>
</dbReference>
<feature type="transmembrane region" description="Helical" evidence="12">
    <location>
        <begin position="295"/>
        <end position="315"/>
    </location>
</feature>
<dbReference type="InterPro" id="IPR017871">
    <property type="entry name" value="ABC_transporter-like_CS"/>
</dbReference>
<keyword evidence="11 12" id="KW-0472">Membrane</keyword>
<evidence type="ECO:0000256" key="12">
    <source>
        <dbReference type="SAM" id="Phobius"/>
    </source>
</evidence>
<evidence type="ECO:0000256" key="6">
    <source>
        <dbReference type="ARBA" id="ARBA00022737"/>
    </source>
</evidence>
<evidence type="ECO:0000256" key="3">
    <source>
        <dbReference type="ARBA" id="ARBA00022475"/>
    </source>
</evidence>
<feature type="transmembrane region" description="Helical" evidence="12">
    <location>
        <begin position="327"/>
        <end position="349"/>
    </location>
</feature>
<evidence type="ECO:0000256" key="7">
    <source>
        <dbReference type="ARBA" id="ARBA00022741"/>
    </source>
</evidence>
<keyword evidence="15" id="KW-1185">Reference proteome</keyword>
<dbReference type="SMART" id="SM00382">
    <property type="entry name" value="AAA"/>
    <property type="match status" value="1"/>
</dbReference>
<keyword evidence="8 14" id="KW-0067">ATP-binding</keyword>
<dbReference type="EMBL" id="JAANHS010000001">
    <property type="protein sequence ID" value="NHB75396.1"/>
    <property type="molecule type" value="Genomic_DNA"/>
</dbReference>
<feature type="transmembrane region" description="Helical" evidence="12">
    <location>
        <begin position="369"/>
        <end position="389"/>
    </location>
</feature>
<keyword evidence="7" id="KW-0547">Nucleotide-binding</keyword>
<dbReference type="Proteomes" id="UP001515660">
    <property type="component" value="Unassembled WGS sequence"/>
</dbReference>
<evidence type="ECO:0000256" key="5">
    <source>
        <dbReference type="ARBA" id="ARBA00022692"/>
    </source>
</evidence>